<dbReference type="Gene3D" id="2.40.30.170">
    <property type="match status" value="1"/>
</dbReference>
<evidence type="ECO:0000313" key="3">
    <source>
        <dbReference type="EMBL" id="QSX08035.1"/>
    </source>
</evidence>
<dbReference type="GO" id="GO:0015562">
    <property type="term" value="F:efflux transmembrane transporter activity"/>
    <property type="evidence" value="ECO:0007669"/>
    <property type="project" value="TreeGrafter"/>
</dbReference>
<evidence type="ECO:0000313" key="4">
    <source>
        <dbReference type="Proteomes" id="UP000663499"/>
    </source>
</evidence>
<evidence type="ECO:0000256" key="1">
    <source>
        <dbReference type="SAM" id="Phobius"/>
    </source>
</evidence>
<proteinExistence type="predicted"/>
<feature type="domain" description="CzcB-like C-terminal circularly permuted SH3-like" evidence="2">
    <location>
        <begin position="215"/>
        <end position="268"/>
    </location>
</feature>
<dbReference type="KEGG" id="alka:J0B03_09520"/>
<sequence length="294" mass="31473">MNKKKRNKLRNWVLIIAGIAIALFAGRSLLTPKSIPLETVNATAADITTWYSFSGNIEANNRETILSERAATINEIFVSEGELVIEGKDLLDPSSGSNPEAGMDGEIAEIFVDENETVSPGTKLITIVDYTDLEVSVKVDEYELAAVTPGKEVLVRIKAIDKEFAGVVESISKEGTILNGVTYFIAVVKLDYDESLKVGMTAEVTLRKDEVKNAIALPMTAIQFDDDNTPYVFKKNAEGIAAKTPIVTGINDGKLVEIISGVDKGEEILLGEIVEAGGFPFGGGMGRGGQDGGN</sequence>
<dbReference type="Pfam" id="PF25975">
    <property type="entry name" value="CzcB_C"/>
    <property type="match status" value="1"/>
</dbReference>
<dbReference type="RefSeq" id="WP_207299377.1">
    <property type="nucleotide sequence ID" value="NZ_CP071444.1"/>
</dbReference>
<protein>
    <submittedName>
        <fullName evidence="3">HlyD family efflux transporter periplasmic adaptor subunit</fullName>
    </submittedName>
</protein>
<name>A0A975AI06_9FIRM</name>
<dbReference type="InterPro" id="IPR011053">
    <property type="entry name" value="Single_hybrid_motif"/>
</dbReference>
<dbReference type="GO" id="GO:1990281">
    <property type="term" value="C:efflux pump complex"/>
    <property type="evidence" value="ECO:0007669"/>
    <property type="project" value="TreeGrafter"/>
</dbReference>
<gene>
    <name evidence="3" type="ORF">J0B03_09520</name>
</gene>
<dbReference type="Proteomes" id="UP000663499">
    <property type="component" value="Chromosome"/>
</dbReference>
<keyword evidence="4" id="KW-1185">Reference proteome</keyword>
<dbReference type="PANTHER" id="PTHR30469">
    <property type="entry name" value="MULTIDRUG RESISTANCE PROTEIN MDTA"/>
    <property type="match status" value="1"/>
</dbReference>
<evidence type="ECO:0000259" key="2">
    <source>
        <dbReference type="Pfam" id="PF25975"/>
    </source>
</evidence>
<feature type="transmembrane region" description="Helical" evidence="1">
    <location>
        <begin position="12"/>
        <end position="30"/>
    </location>
</feature>
<keyword evidence="1" id="KW-0812">Transmembrane</keyword>
<keyword evidence="1" id="KW-0472">Membrane</keyword>
<dbReference type="SUPFAM" id="SSF51230">
    <property type="entry name" value="Single hybrid motif"/>
    <property type="match status" value="1"/>
</dbReference>
<dbReference type="Gene3D" id="2.40.50.100">
    <property type="match status" value="1"/>
</dbReference>
<organism evidence="3 4">
    <name type="scientific">Alkalibacter rhizosphaerae</name>
    <dbReference type="NCBI Taxonomy" id="2815577"/>
    <lineage>
        <taxon>Bacteria</taxon>
        <taxon>Bacillati</taxon>
        <taxon>Bacillota</taxon>
        <taxon>Clostridia</taxon>
        <taxon>Eubacteriales</taxon>
        <taxon>Eubacteriaceae</taxon>
        <taxon>Alkalibacter</taxon>
    </lineage>
</organism>
<dbReference type="AlphaFoldDB" id="A0A975AI06"/>
<dbReference type="PANTHER" id="PTHR30469:SF33">
    <property type="entry name" value="SLR1207 PROTEIN"/>
    <property type="match status" value="1"/>
</dbReference>
<dbReference type="Gene3D" id="2.40.420.20">
    <property type="match status" value="1"/>
</dbReference>
<accession>A0A975AI06</accession>
<dbReference type="EMBL" id="CP071444">
    <property type="protein sequence ID" value="QSX08035.1"/>
    <property type="molecule type" value="Genomic_DNA"/>
</dbReference>
<keyword evidence="1" id="KW-1133">Transmembrane helix</keyword>
<reference evidence="3" key="1">
    <citation type="submission" date="2021-03" db="EMBL/GenBank/DDBJ databases">
        <title>Alkalibacter marinus sp. nov., isolated from tidal flat sediment.</title>
        <authorList>
            <person name="Namirimu T."/>
            <person name="Yang J.-A."/>
            <person name="Yang S.-H."/>
            <person name="Kim Y.-J."/>
            <person name="Kwon K.K."/>
        </authorList>
    </citation>
    <scope>NUCLEOTIDE SEQUENCE</scope>
    <source>
        <strain evidence="3">ES005</strain>
    </source>
</reference>
<dbReference type="InterPro" id="IPR058649">
    <property type="entry name" value="CzcB_C"/>
</dbReference>